<evidence type="ECO:0008006" key="4">
    <source>
        <dbReference type="Google" id="ProtNLM"/>
    </source>
</evidence>
<dbReference type="Proteomes" id="UP000030121">
    <property type="component" value="Unassembled WGS sequence"/>
</dbReference>
<feature type="transmembrane region" description="Helical" evidence="1">
    <location>
        <begin position="86"/>
        <end position="103"/>
    </location>
</feature>
<keyword evidence="1" id="KW-1133">Transmembrane helix</keyword>
<feature type="transmembrane region" description="Helical" evidence="1">
    <location>
        <begin position="338"/>
        <end position="357"/>
    </location>
</feature>
<feature type="transmembrane region" description="Helical" evidence="1">
    <location>
        <begin position="171"/>
        <end position="204"/>
    </location>
</feature>
<accession>A0A0A2M6Y7</accession>
<reference evidence="2 3" key="1">
    <citation type="submission" date="2013-09" db="EMBL/GenBank/DDBJ databases">
        <authorList>
            <person name="Zeng Z."/>
            <person name="Chen C."/>
        </authorList>
    </citation>
    <scope>NUCLEOTIDE SEQUENCE [LARGE SCALE GENOMIC DNA]</scope>
    <source>
        <strain evidence="2 3">GH29-5</strain>
    </source>
</reference>
<evidence type="ECO:0000256" key="1">
    <source>
        <dbReference type="SAM" id="Phobius"/>
    </source>
</evidence>
<name>A0A0A2M6Y7_9FLAO</name>
<feature type="transmembrane region" description="Helical" evidence="1">
    <location>
        <begin position="138"/>
        <end position="159"/>
    </location>
</feature>
<dbReference type="OrthoDB" id="1377063at2"/>
<feature type="transmembrane region" description="Helical" evidence="1">
    <location>
        <begin position="268"/>
        <end position="286"/>
    </location>
</feature>
<dbReference type="eggNOG" id="ENOG5030KCA">
    <property type="taxonomic scope" value="Bacteria"/>
</dbReference>
<comment type="caution">
    <text evidence="2">The sequence shown here is derived from an EMBL/GenBank/DDBJ whole genome shotgun (WGS) entry which is preliminary data.</text>
</comment>
<dbReference type="Pfam" id="PF19528">
    <property type="entry name" value="DUF6056"/>
    <property type="match status" value="1"/>
</dbReference>
<keyword evidence="3" id="KW-1185">Reference proteome</keyword>
<sequence length="453" mass="52125">MTAYNNPKSKETAIYILGLFVIAVILGLNFLTFYWADDYAILNEIKELGIFKRCLNGYYTWDGRYMTPAAFFQGAFLQHLPVQLTTFIWNSCFLLSGYFLYLLINHETNSKVKNYWAFVIIGAFWLGSYRHIGQTIYWATGGVYSLNLLLGALWLLGFNHMQNGKLLKNRIGFAFFTILVSLTTQNLIISLLTLLCLSLCLNYLESDRVNLKFNVLLLLILLGGTFFLSSAPGNFIRMKEINGGGFSHISLSTLLKNFGFILFSYLKFSFFLCLLALIIGLSIIRFKINIKLNNVVFVPDSKEKVIRFIKTYKYFLVALSTVLPFLTMPEVLSTRTTIYFMFFLFAFIIIFTERLSVTKKGKLTTVQTAIIVLIYSSIVIFGIHNYIKGSVLKDEITKREQLLKQSKNKVITVKVINDEMKSYCFEIRDYKDSEDWALKAQEIYFGVQKINLE</sequence>
<feature type="transmembrane region" description="Helical" evidence="1">
    <location>
        <begin position="243"/>
        <end position="262"/>
    </location>
</feature>
<dbReference type="EMBL" id="JRLW01000020">
    <property type="protein sequence ID" value="KGO87168.1"/>
    <property type="molecule type" value="Genomic_DNA"/>
</dbReference>
<feature type="transmembrane region" description="Helical" evidence="1">
    <location>
        <begin position="12"/>
        <end position="36"/>
    </location>
</feature>
<evidence type="ECO:0000313" key="2">
    <source>
        <dbReference type="EMBL" id="KGO87168.1"/>
    </source>
</evidence>
<proteinExistence type="predicted"/>
<keyword evidence="1" id="KW-0812">Transmembrane</keyword>
<feature type="transmembrane region" description="Helical" evidence="1">
    <location>
        <begin position="115"/>
        <end position="132"/>
    </location>
</feature>
<organism evidence="2 3">
    <name type="scientific">Flavobacterium suncheonense GH29-5 = DSM 17707</name>
    <dbReference type="NCBI Taxonomy" id="1121899"/>
    <lineage>
        <taxon>Bacteria</taxon>
        <taxon>Pseudomonadati</taxon>
        <taxon>Bacteroidota</taxon>
        <taxon>Flavobacteriia</taxon>
        <taxon>Flavobacteriales</taxon>
        <taxon>Flavobacteriaceae</taxon>
        <taxon>Flavobacterium</taxon>
    </lineage>
</organism>
<gene>
    <name evidence="2" type="ORF">Q764_13005</name>
</gene>
<keyword evidence="1" id="KW-0472">Membrane</keyword>
<feature type="transmembrane region" description="Helical" evidence="1">
    <location>
        <begin position="369"/>
        <end position="387"/>
    </location>
</feature>
<feature type="transmembrane region" description="Helical" evidence="1">
    <location>
        <begin position="216"/>
        <end position="236"/>
    </location>
</feature>
<feature type="transmembrane region" description="Helical" evidence="1">
    <location>
        <begin position="314"/>
        <end position="332"/>
    </location>
</feature>
<dbReference type="InterPro" id="IPR045691">
    <property type="entry name" value="DUF6056"/>
</dbReference>
<evidence type="ECO:0000313" key="3">
    <source>
        <dbReference type="Proteomes" id="UP000030121"/>
    </source>
</evidence>
<dbReference type="AlphaFoldDB" id="A0A0A2M6Y7"/>
<dbReference type="RefSeq" id="WP_026981478.1">
    <property type="nucleotide sequence ID" value="NZ_JRLW01000020.1"/>
</dbReference>
<protein>
    <recommendedName>
        <fullName evidence="4">Glycosyltransferase RgtA/B/C/D-like domain-containing protein</fullName>
    </recommendedName>
</protein>